<reference evidence="2" key="1">
    <citation type="submission" date="2024-05" db="EMBL/GenBank/DDBJ databases">
        <title>Planctomycetes of the genus Singulisphaera possess chitinolytic capabilities.</title>
        <authorList>
            <person name="Ivanova A."/>
        </authorList>
    </citation>
    <scope>NUCLEOTIDE SEQUENCE</scope>
    <source>
        <strain evidence="2">Ch08T</strain>
    </source>
</reference>
<sequence length="256" mass="28240">MFVACNTLCFSNEPLESALRHIAELEFDKIELAIVENSPHLRPSEVAENPEAALHRLRRGPSLTPATLGLDFGEGDLTAPLLRKRFEAMCRLAKPLTVAVLTIPAAPLGTSFDDEVKRLSTLAGYAMREGLVLAVETHSKTLTADPKQAVELCKAVPGLGLTLDPSHYIQGPHNGADFDEVYPYVQSVHLRDTGKNPGEFQVRVGQGEIEYNRVVNQLVRCGYDRALTVSILDMPENNFEVEVEVRKLKLLLESLL</sequence>
<dbReference type="Pfam" id="PF01261">
    <property type="entry name" value="AP_endonuc_2"/>
    <property type="match status" value="1"/>
</dbReference>
<dbReference type="Gene3D" id="3.20.20.150">
    <property type="entry name" value="Divalent-metal-dependent TIM barrel enzymes"/>
    <property type="match status" value="1"/>
</dbReference>
<feature type="domain" description="Xylose isomerase-like TIM barrel" evidence="1">
    <location>
        <begin position="20"/>
        <end position="235"/>
    </location>
</feature>
<dbReference type="InterPro" id="IPR013022">
    <property type="entry name" value="Xyl_isomerase-like_TIM-brl"/>
</dbReference>
<organism evidence="2">
    <name type="scientific">Singulisphaera sp. Ch08</name>
    <dbReference type="NCBI Taxonomy" id="3120278"/>
    <lineage>
        <taxon>Bacteria</taxon>
        <taxon>Pseudomonadati</taxon>
        <taxon>Planctomycetota</taxon>
        <taxon>Planctomycetia</taxon>
        <taxon>Isosphaerales</taxon>
        <taxon>Isosphaeraceae</taxon>
        <taxon>Singulisphaera</taxon>
    </lineage>
</organism>
<dbReference type="GO" id="GO:0016853">
    <property type="term" value="F:isomerase activity"/>
    <property type="evidence" value="ECO:0007669"/>
    <property type="project" value="UniProtKB-KW"/>
</dbReference>
<evidence type="ECO:0000259" key="1">
    <source>
        <dbReference type="Pfam" id="PF01261"/>
    </source>
</evidence>
<dbReference type="PANTHER" id="PTHR12110:SF53">
    <property type="entry name" value="BLR5974 PROTEIN"/>
    <property type="match status" value="1"/>
</dbReference>
<name>A0AAU7CL50_9BACT</name>
<dbReference type="SUPFAM" id="SSF51658">
    <property type="entry name" value="Xylose isomerase-like"/>
    <property type="match status" value="1"/>
</dbReference>
<evidence type="ECO:0000313" key="2">
    <source>
        <dbReference type="EMBL" id="XBH05946.1"/>
    </source>
</evidence>
<dbReference type="InterPro" id="IPR050312">
    <property type="entry name" value="IolE/XylAMocC-like"/>
</dbReference>
<proteinExistence type="predicted"/>
<dbReference type="PANTHER" id="PTHR12110">
    <property type="entry name" value="HYDROXYPYRUVATE ISOMERASE"/>
    <property type="match status" value="1"/>
</dbReference>
<dbReference type="RefSeq" id="WP_406698797.1">
    <property type="nucleotide sequence ID" value="NZ_CP155447.1"/>
</dbReference>
<dbReference type="AlphaFoldDB" id="A0AAU7CL50"/>
<dbReference type="EMBL" id="CP155447">
    <property type="protein sequence ID" value="XBH05946.1"/>
    <property type="molecule type" value="Genomic_DNA"/>
</dbReference>
<keyword evidence="2" id="KW-0413">Isomerase</keyword>
<accession>A0AAU7CL50</accession>
<gene>
    <name evidence="2" type="ORF">V5E97_07910</name>
</gene>
<protein>
    <submittedName>
        <fullName evidence="2">Sugar phosphate isomerase/epimerase</fullName>
    </submittedName>
</protein>
<dbReference type="InterPro" id="IPR036237">
    <property type="entry name" value="Xyl_isomerase-like_sf"/>
</dbReference>